<dbReference type="InterPro" id="IPR054549">
    <property type="entry name" value="UVB_sens_RUS_dom"/>
</dbReference>
<dbReference type="AlphaFoldDB" id="A0A4Y1RVQ7"/>
<evidence type="ECO:0000256" key="4">
    <source>
        <dbReference type="ARBA" id="ARBA00023125"/>
    </source>
</evidence>
<keyword evidence="5" id="KW-0804">Transcription</keyword>
<organism evidence="9">
    <name type="scientific">Prunus dulcis</name>
    <name type="common">Almond</name>
    <name type="synonym">Amygdalus dulcis</name>
    <dbReference type="NCBI Taxonomy" id="3755"/>
    <lineage>
        <taxon>Eukaryota</taxon>
        <taxon>Viridiplantae</taxon>
        <taxon>Streptophyta</taxon>
        <taxon>Embryophyta</taxon>
        <taxon>Tracheophyta</taxon>
        <taxon>Spermatophyta</taxon>
        <taxon>Magnoliopsida</taxon>
        <taxon>eudicotyledons</taxon>
        <taxon>Gunneridae</taxon>
        <taxon>Pentapetalae</taxon>
        <taxon>rosids</taxon>
        <taxon>fabids</taxon>
        <taxon>Rosales</taxon>
        <taxon>Rosaceae</taxon>
        <taxon>Amygdaloideae</taxon>
        <taxon>Amygdaleae</taxon>
        <taxon>Prunus</taxon>
    </lineage>
</organism>
<evidence type="ECO:0000256" key="7">
    <source>
        <dbReference type="SAM" id="MobiDB-lite"/>
    </source>
</evidence>
<dbReference type="InterPro" id="IPR003340">
    <property type="entry name" value="B3_DNA-bd"/>
</dbReference>
<sequence>EIPPAFYVHFAGEVPWRSLLRTPAGTWNVNVEKGWKEFVHDHGLKLCEFLIFRYAGNSKFDVDVYGRNGCEKEFIMAVSKNDRSLEEGHDNAIHGTQNVDGQGFGSADGTTTSQATCAIKNEVIDVESDTSMDIDEPDTQEDQLNEDSEIGLPRELGSTEHFYSKTQMENPSEALEAAKKFSSKHPFFRAIMRKAYVDKGRLVIPKSFQTCCFGKKRYVRLQDSKRRWIVKCISRRNSSRLSAGWYQFVRDRALKVGDVCVFELIDRNDAVMKYNEQFCMRRQMLLSHRLPDSKDFTLVYLASKFEGNGDGVSFVKTHQLWTWMWPVMPSTFLMQSAFYTASNSHQFPLPWKILETQLTAQRPFPKRLKTCFKAPTFTNSLRTSIGYEPEESLGKEPGPATPGHLPVVIRRSGRVSRYFWDGSCLQLVGVDGGAASFSFNFEDGFRKLYRICSLAVRDFFIPKQVSGNYMDYVKWKFLHRVFSSALQVLATQAMFRAIGIGYSRSLPAAAALNWLLKEGLGRLSRCIYTASLASAFDTNLKRVRFSTSVLFSLSLGVELLTPAFPQYFLVLASLANMAKQISLACYLVTGSAVHRSFAIADNLGEVSARHRFKQCALITLAFCSLHLIDLFAIYQGLKHVHLQTLTKDRLEILLNTWIELGYVPAPAEVSKEEGIDFLRSKDRGLWPIRIGYLDPKNQIPELSMMTMRSTSGEDYYFISMEIFYTRIRRSRRQGILICVREGASTTDIVMGLLQACYIRKSHLMNKYRWENLFDAGDELESALKEWSKLIEECKRRAQGDMCLLNKQMLNLGWAMKNILLSSQEQIRYSFVDD</sequence>
<reference evidence="9" key="1">
    <citation type="journal article" date="2019" name="Science">
        <title>Mutation of a bHLH transcription factor allowed almond domestication.</title>
        <authorList>
            <person name="Sanchez-Perez R."/>
            <person name="Pavan S."/>
            <person name="Mazzeo R."/>
            <person name="Moldovan C."/>
            <person name="Aiese Cigliano R."/>
            <person name="Del Cueto J."/>
            <person name="Ricciardi F."/>
            <person name="Lotti C."/>
            <person name="Ricciardi L."/>
            <person name="Dicenta F."/>
            <person name="Lopez-Marques R.L."/>
            <person name="Lindberg Moller B."/>
        </authorList>
    </citation>
    <scope>NUCLEOTIDE SEQUENCE</scope>
</reference>
<feature type="region of interest" description="Disordered" evidence="7">
    <location>
        <begin position="87"/>
        <end position="111"/>
    </location>
</feature>
<comment type="subcellular location">
    <subcellularLocation>
        <location evidence="1">Nucleus</location>
    </subcellularLocation>
</comment>
<name>A0A4Y1RVQ7_PRUDU</name>
<dbReference type="Pfam" id="PF04884">
    <property type="entry name" value="UVB_sens_prot"/>
    <property type="match status" value="1"/>
</dbReference>
<feature type="domain" description="TF-B3" evidence="8">
    <location>
        <begin position="1"/>
        <end position="68"/>
    </location>
</feature>
<dbReference type="SUPFAM" id="SSF101936">
    <property type="entry name" value="DNA-binding pseudobarrel domain"/>
    <property type="match status" value="2"/>
</dbReference>
<dbReference type="Pfam" id="PF02362">
    <property type="entry name" value="B3"/>
    <property type="match status" value="1"/>
</dbReference>
<comment type="similarity">
    <text evidence="2">Belongs to the RUS1 family.</text>
</comment>
<proteinExistence type="inferred from homology"/>
<dbReference type="SMART" id="SM01019">
    <property type="entry name" value="B3"/>
    <property type="match status" value="2"/>
</dbReference>
<dbReference type="PANTHER" id="PTHR12770:SF29">
    <property type="entry name" value="PROTEIN ROOT UVB SENSITIVE 4"/>
    <property type="match status" value="1"/>
</dbReference>
<dbReference type="EMBL" id="AP019303">
    <property type="protein sequence ID" value="BBH07847.1"/>
    <property type="molecule type" value="Genomic_DNA"/>
</dbReference>
<evidence type="ECO:0000256" key="5">
    <source>
        <dbReference type="ARBA" id="ARBA00023163"/>
    </source>
</evidence>
<keyword evidence="3" id="KW-0805">Transcription regulation</keyword>
<evidence type="ECO:0000259" key="8">
    <source>
        <dbReference type="PROSITE" id="PS50863"/>
    </source>
</evidence>
<keyword evidence="6" id="KW-0539">Nucleus</keyword>
<dbReference type="PANTHER" id="PTHR12770">
    <property type="entry name" value="RUS1 FAMILY PROTEIN C16ORF58"/>
    <property type="match status" value="1"/>
</dbReference>
<evidence type="ECO:0000256" key="6">
    <source>
        <dbReference type="ARBA" id="ARBA00023242"/>
    </source>
</evidence>
<evidence type="ECO:0000313" key="9">
    <source>
        <dbReference type="EMBL" id="BBH07847.1"/>
    </source>
</evidence>
<dbReference type="CDD" id="cd10017">
    <property type="entry name" value="B3_DNA"/>
    <property type="match status" value="2"/>
</dbReference>
<evidence type="ECO:0000256" key="2">
    <source>
        <dbReference type="ARBA" id="ARBA00007558"/>
    </source>
</evidence>
<keyword evidence="4" id="KW-0238">DNA-binding</keyword>
<dbReference type="InterPro" id="IPR015300">
    <property type="entry name" value="DNA-bd_pseudobarrel_sf"/>
</dbReference>
<dbReference type="GO" id="GO:0005634">
    <property type="term" value="C:nucleus"/>
    <property type="evidence" value="ECO:0007669"/>
    <property type="project" value="UniProtKB-SubCell"/>
</dbReference>
<dbReference type="InterPro" id="IPR006968">
    <property type="entry name" value="RUS_fam"/>
</dbReference>
<feature type="non-terminal residue" evidence="9">
    <location>
        <position position="1"/>
    </location>
</feature>
<evidence type="ECO:0000256" key="1">
    <source>
        <dbReference type="ARBA" id="ARBA00004123"/>
    </source>
</evidence>
<protein>
    <recommendedName>
        <fullName evidence="8">TF-B3 domain-containing protein</fullName>
    </recommendedName>
</protein>
<evidence type="ECO:0000256" key="3">
    <source>
        <dbReference type="ARBA" id="ARBA00023015"/>
    </source>
</evidence>
<accession>A0A4Y1RVQ7</accession>
<dbReference type="PROSITE" id="PS50863">
    <property type="entry name" value="B3"/>
    <property type="match status" value="2"/>
</dbReference>
<dbReference type="Gene3D" id="2.40.330.10">
    <property type="entry name" value="DNA-binding pseudobarrel domain"/>
    <property type="match status" value="2"/>
</dbReference>
<feature type="domain" description="TF-B3" evidence="8">
    <location>
        <begin position="187"/>
        <end position="278"/>
    </location>
</feature>
<gene>
    <name evidence="9" type="ORF">Prudu_019891</name>
</gene>
<dbReference type="GO" id="GO:0003677">
    <property type="term" value="F:DNA binding"/>
    <property type="evidence" value="ECO:0007669"/>
    <property type="project" value="UniProtKB-KW"/>
</dbReference>